<dbReference type="Gene3D" id="2.102.10.10">
    <property type="entry name" value="Rieske [2Fe-2S] iron-sulphur domain"/>
    <property type="match status" value="1"/>
</dbReference>
<dbReference type="CDD" id="cd03528">
    <property type="entry name" value="Rieske_RO_ferredoxin"/>
    <property type="match status" value="1"/>
</dbReference>
<reference evidence="7" key="1">
    <citation type="submission" date="2017-01" db="EMBL/GenBank/DDBJ databases">
        <authorList>
            <person name="Varghese N."/>
            <person name="Submissions S."/>
        </authorList>
    </citation>
    <scope>NUCLEOTIDE SEQUENCE [LARGE SCALE GENOMIC DNA]</scope>
    <source>
        <strain evidence="7">UM1</strain>
    </source>
</reference>
<evidence type="ECO:0000259" key="5">
    <source>
        <dbReference type="PROSITE" id="PS51296"/>
    </source>
</evidence>
<dbReference type="PANTHER" id="PTHR21496">
    <property type="entry name" value="FERREDOXIN-RELATED"/>
    <property type="match status" value="1"/>
</dbReference>
<name>A0A1N6NLS6_9GAMM</name>
<protein>
    <submittedName>
        <fullName evidence="6">3-phenylpropionate/trans-cinnamate dioxygenase ferredoxin subunit</fullName>
    </submittedName>
</protein>
<evidence type="ECO:0000256" key="2">
    <source>
        <dbReference type="ARBA" id="ARBA00022723"/>
    </source>
</evidence>
<keyword evidence="1" id="KW-0001">2Fe-2S</keyword>
<gene>
    <name evidence="6" type="ORF">SAMN05421546_0306</name>
</gene>
<dbReference type="InterPro" id="IPR036922">
    <property type="entry name" value="Rieske_2Fe-2S_sf"/>
</dbReference>
<keyword evidence="2" id="KW-0479">Metal-binding</keyword>
<dbReference type="GO" id="GO:0046872">
    <property type="term" value="F:metal ion binding"/>
    <property type="evidence" value="ECO:0007669"/>
    <property type="project" value="UniProtKB-KW"/>
</dbReference>
<dbReference type="GO" id="GO:0051537">
    <property type="term" value="F:2 iron, 2 sulfur cluster binding"/>
    <property type="evidence" value="ECO:0007669"/>
    <property type="project" value="UniProtKB-KW"/>
</dbReference>
<dbReference type="Pfam" id="PF00355">
    <property type="entry name" value="Rieske"/>
    <property type="match status" value="1"/>
</dbReference>
<dbReference type="PROSITE" id="PS51296">
    <property type="entry name" value="RIESKE"/>
    <property type="match status" value="1"/>
</dbReference>
<dbReference type="Proteomes" id="UP000241788">
    <property type="component" value="Unassembled WGS sequence"/>
</dbReference>
<evidence type="ECO:0000313" key="7">
    <source>
        <dbReference type="Proteomes" id="UP000241788"/>
    </source>
</evidence>
<dbReference type="STRING" id="1604334.SAMN05421546_0306"/>
<keyword evidence="4" id="KW-0411">Iron-sulfur</keyword>
<keyword evidence="6" id="KW-0223">Dioxygenase</keyword>
<evidence type="ECO:0000256" key="1">
    <source>
        <dbReference type="ARBA" id="ARBA00022714"/>
    </source>
</evidence>
<dbReference type="PANTHER" id="PTHR21496:SF23">
    <property type="entry name" value="3-PHENYLPROPIONATE_CINNAMIC ACID DIOXYGENASE FERREDOXIN SUBUNIT"/>
    <property type="match status" value="1"/>
</dbReference>
<dbReference type="GO" id="GO:0051213">
    <property type="term" value="F:dioxygenase activity"/>
    <property type="evidence" value="ECO:0007669"/>
    <property type="project" value="UniProtKB-KW"/>
</dbReference>
<organism evidence="6 7">
    <name type="scientific">Solilutibacter tolerans</name>
    <dbReference type="NCBI Taxonomy" id="1604334"/>
    <lineage>
        <taxon>Bacteria</taxon>
        <taxon>Pseudomonadati</taxon>
        <taxon>Pseudomonadota</taxon>
        <taxon>Gammaproteobacteria</taxon>
        <taxon>Lysobacterales</taxon>
        <taxon>Lysobacteraceae</taxon>
        <taxon>Solilutibacter</taxon>
    </lineage>
</organism>
<feature type="domain" description="Rieske" evidence="5">
    <location>
        <begin position="9"/>
        <end position="106"/>
    </location>
</feature>
<dbReference type="InterPro" id="IPR017941">
    <property type="entry name" value="Rieske_2Fe-2S"/>
</dbReference>
<dbReference type="OrthoDB" id="9800167at2"/>
<evidence type="ECO:0000256" key="3">
    <source>
        <dbReference type="ARBA" id="ARBA00023004"/>
    </source>
</evidence>
<keyword evidence="7" id="KW-1185">Reference proteome</keyword>
<keyword evidence="3" id="KW-0408">Iron</keyword>
<keyword evidence="6" id="KW-0560">Oxidoreductase</keyword>
<sequence>MSDDLRDWEFVCTEAELLPGEKKTVWHGDTPILVVNLDGDYYAVEDQCTHEDFELSAGPVDQETGLIECVFHGAKFDLRTGAATCPPAYTPVATFPVKVVDGALWTRDNR</sequence>
<dbReference type="RefSeq" id="WP_076584703.1">
    <property type="nucleotide sequence ID" value="NZ_FTLW01000001.1"/>
</dbReference>
<dbReference type="SUPFAM" id="SSF50022">
    <property type="entry name" value="ISP domain"/>
    <property type="match status" value="1"/>
</dbReference>
<evidence type="ECO:0000313" key="6">
    <source>
        <dbReference type="EMBL" id="SIP93001.1"/>
    </source>
</evidence>
<proteinExistence type="predicted"/>
<accession>A0A1N6NLS6</accession>
<dbReference type="EMBL" id="FTLW01000001">
    <property type="protein sequence ID" value="SIP93001.1"/>
    <property type="molecule type" value="Genomic_DNA"/>
</dbReference>
<dbReference type="AlphaFoldDB" id="A0A1N6NLS6"/>
<evidence type="ECO:0000256" key="4">
    <source>
        <dbReference type="ARBA" id="ARBA00023014"/>
    </source>
</evidence>